<evidence type="ECO:0000313" key="8">
    <source>
        <dbReference type="EMBL" id="PRD64598.1"/>
    </source>
</evidence>
<gene>
    <name evidence="8" type="ORF">C6P64_13545</name>
</gene>
<dbReference type="AlphaFoldDB" id="A0A2S9K296"/>
<dbReference type="InterPro" id="IPR001173">
    <property type="entry name" value="Glyco_trans_2-like"/>
</dbReference>
<proteinExistence type="predicted"/>
<dbReference type="InterPro" id="IPR029044">
    <property type="entry name" value="Nucleotide-diphossugar_trans"/>
</dbReference>
<keyword evidence="5 6" id="KW-0472">Membrane</keyword>
<evidence type="ECO:0000259" key="7">
    <source>
        <dbReference type="Pfam" id="PF00535"/>
    </source>
</evidence>
<feature type="transmembrane region" description="Helical" evidence="6">
    <location>
        <begin position="275"/>
        <end position="292"/>
    </location>
</feature>
<dbReference type="SUPFAM" id="SSF53448">
    <property type="entry name" value="Nucleotide-diphospho-sugar transferases"/>
    <property type="match status" value="1"/>
</dbReference>
<feature type="domain" description="Glycosyltransferase 2-like" evidence="7">
    <location>
        <begin position="17"/>
        <end position="144"/>
    </location>
</feature>
<organism evidence="8 9">
    <name type="scientific">Malikia granosa</name>
    <dbReference type="NCBI Taxonomy" id="263067"/>
    <lineage>
        <taxon>Bacteria</taxon>
        <taxon>Pseudomonadati</taxon>
        <taxon>Pseudomonadota</taxon>
        <taxon>Betaproteobacteria</taxon>
        <taxon>Burkholderiales</taxon>
        <taxon>Comamonadaceae</taxon>
        <taxon>Malikia</taxon>
    </lineage>
</organism>
<dbReference type="EMBL" id="PVLQ01000061">
    <property type="protein sequence ID" value="PRD64598.1"/>
    <property type="molecule type" value="Genomic_DNA"/>
</dbReference>
<dbReference type="OrthoDB" id="9811884at2"/>
<comment type="caution">
    <text evidence="8">The sequence shown here is derived from an EMBL/GenBank/DDBJ whole genome shotgun (WGS) entry which is preliminary data.</text>
</comment>
<comment type="subcellular location">
    <subcellularLocation>
        <location evidence="1">Cell membrane</location>
    </subcellularLocation>
</comment>
<accession>A0A2S9K296</accession>
<evidence type="ECO:0000256" key="4">
    <source>
        <dbReference type="ARBA" id="ARBA00022679"/>
    </source>
</evidence>
<evidence type="ECO:0000256" key="1">
    <source>
        <dbReference type="ARBA" id="ARBA00004236"/>
    </source>
</evidence>
<keyword evidence="2" id="KW-1003">Cell membrane</keyword>
<dbReference type="GO" id="GO:0005886">
    <property type="term" value="C:plasma membrane"/>
    <property type="evidence" value="ECO:0007669"/>
    <property type="project" value="UniProtKB-SubCell"/>
</dbReference>
<dbReference type="Gene3D" id="3.90.550.10">
    <property type="entry name" value="Spore Coat Polysaccharide Biosynthesis Protein SpsA, Chain A"/>
    <property type="match status" value="1"/>
</dbReference>
<dbReference type="RefSeq" id="WP_105749091.1">
    <property type="nucleotide sequence ID" value="NZ_PVLQ01000061.1"/>
</dbReference>
<evidence type="ECO:0000256" key="3">
    <source>
        <dbReference type="ARBA" id="ARBA00022676"/>
    </source>
</evidence>
<evidence type="ECO:0000256" key="6">
    <source>
        <dbReference type="SAM" id="Phobius"/>
    </source>
</evidence>
<reference evidence="8 9" key="1">
    <citation type="submission" date="2018-03" db="EMBL/GenBank/DDBJ databases">
        <title>Comparative genomics illustrates the genes involved in a hyperalkaliphilic mechanisms of Serpentinomonas isolated from highly-alkaline calcium-rich serpentinized springs.</title>
        <authorList>
            <person name="Suzuki S."/>
            <person name="Ishii S."/>
            <person name="Walworth N."/>
            <person name="Bird L."/>
            <person name="Kuenen J.G."/>
            <person name="Nealson K.H."/>
        </authorList>
    </citation>
    <scope>NUCLEOTIDE SEQUENCE [LARGE SCALE GENOMIC DNA]</scope>
    <source>
        <strain evidence="8 9">P1</strain>
    </source>
</reference>
<dbReference type="PANTHER" id="PTHR43646:SF2">
    <property type="entry name" value="GLYCOSYLTRANSFERASE 2-LIKE DOMAIN-CONTAINING PROTEIN"/>
    <property type="match status" value="1"/>
</dbReference>
<keyword evidence="4 8" id="KW-0808">Transferase</keyword>
<keyword evidence="3" id="KW-0328">Glycosyltransferase</keyword>
<evidence type="ECO:0000313" key="9">
    <source>
        <dbReference type="Proteomes" id="UP000238589"/>
    </source>
</evidence>
<dbReference type="PANTHER" id="PTHR43646">
    <property type="entry name" value="GLYCOSYLTRANSFERASE"/>
    <property type="match status" value="1"/>
</dbReference>
<evidence type="ECO:0000256" key="2">
    <source>
        <dbReference type="ARBA" id="ARBA00022475"/>
    </source>
</evidence>
<evidence type="ECO:0000256" key="5">
    <source>
        <dbReference type="ARBA" id="ARBA00023136"/>
    </source>
</evidence>
<sequence length="350" mass="39699">MIPAFSADNLSPLPLVSVVVIGRNEGERLMRCLDAIERCDRSRCRLEVIYVDSNSSDGSPQRAAERGVQVLQVQPLRPSAALGRNAGWRAAQGEFILFLDGDTELQPDFLSQALVAMEQSDVAICWGHRRESRPEQSWYVRVLDLDWISRSGDTEFCGGDALMRRAVLQQVQGYDEQLIAGEEPEMCRRIRAAGHRILHLDVLMTRHDLAVTTWSAYWRRAFRTGHAYAEVSARFRRSQDPLWLRESRRNLVHGSALLLAPLLLVLMWALLPAPWATGLTAIGGLLVLLLLARTARRCAWKSPDRFTCWLYALHSHLAQIPILFGQLAQKRDARRGQRRQLIEYKTPSGR</sequence>
<name>A0A2S9K296_9BURK</name>
<keyword evidence="6" id="KW-1133">Transmembrane helix</keyword>
<dbReference type="Proteomes" id="UP000238589">
    <property type="component" value="Unassembled WGS sequence"/>
</dbReference>
<keyword evidence="6" id="KW-0812">Transmembrane</keyword>
<protein>
    <submittedName>
        <fullName evidence="8">Glycosyl transferase family 2</fullName>
    </submittedName>
</protein>
<keyword evidence="9" id="KW-1185">Reference proteome</keyword>
<dbReference type="Pfam" id="PF00535">
    <property type="entry name" value="Glycos_transf_2"/>
    <property type="match status" value="1"/>
</dbReference>
<dbReference type="GO" id="GO:0016757">
    <property type="term" value="F:glycosyltransferase activity"/>
    <property type="evidence" value="ECO:0007669"/>
    <property type="project" value="UniProtKB-KW"/>
</dbReference>